<sequence length="137" mass="15379">MVLKAKKGCPSCSPSVQFARIKQGNTLEKKMAKFWHAANLFTNSSPWPTVAGKFLSAHLRQTRPLLSLVGSTLPLPLLIKGFTAILEQCLLHKRLIRWVINSIVELAYEGKNIQHGFKRSFDWLGVDCGRRVFSTSV</sequence>
<evidence type="ECO:0000313" key="1">
    <source>
        <dbReference type="EMBL" id="KAI5681247.1"/>
    </source>
</evidence>
<protein>
    <submittedName>
        <fullName evidence="1">Uncharacterized protein</fullName>
    </submittedName>
</protein>
<comment type="caution">
    <text evidence="1">The sequence shown here is derived from an EMBL/GenBank/DDBJ whole genome shotgun (WGS) entry which is preliminary data.</text>
</comment>
<organism evidence="1 2">
    <name type="scientific">Catharanthus roseus</name>
    <name type="common">Madagascar periwinkle</name>
    <name type="synonym">Vinca rosea</name>
    <dbReference type="NCBI Taxonomy" id="4058"/>
    <lineage>
        <taxon>Eukaryota</taxon>
        <taxon>Viridiplantae</taxon>
        <taxon>Streptophyta</taxon>
        <taxon>Embryophyta</taxon>
        <taxon>Tracheophyta</taxon>
        <taxon>Spermatophyta</taxon>
        <taxon>Magnoliopsida</taxon>
        <taxon>eudicotyledons</taxon>
        <taxon>Gunneridae</taxon>
        <taxon>Pentapetalae</taxon>
        <taxon>asterids</taxon>
        <taxon>lamiids</taxon>
        <taxon>Gentianales</taxon>
        <taxon>Apocynaceae</taxon>
        <taxon>Rauvolfioideae</taxon>
        <taxon>Vinceae</taxon>
        <taxon>Catharanthinae</taxon>
        <taxon>Catharanthus</taxon>
    </lineage>
</organism>
<name>A0ACC0C8H7_CATRO</name>
<dbReference type="EMBL" id="CM044701">
    <property type="protein sequence ID" value="KAI5681247.1"/>
    <property type="molecule type" value="Genomic_DNA"/>
</dbReference>
<keyword evidence="2" id="KW-1185">Reference proteome</keyword>
<evidence type="ECO:0000313" key="2">
    <source>
        <dbReference type="Proteomes" id="UP001060085"/>
    </source>
</evidence>
<accession>A0ACC0C8H7</accession>
<proteinExistence type="predicted"/>
<dbReference type="Proteomes" id="UP001060085">
    <property type="component" value="Linkage Group LG01"/>
</dbReference>
<gene>
    <name evidence="1" type="ORF">M9H77_02474</name>
</gene>
<reference evidence="2" key="1">
    <citation type="journal article" date="2023" name="Nat. Plants">
        <title>Single-cell RNA sequencing provides a high-resolution roadmap for understanding the multicellular compartmentation of specialized metabolism.</title>
        <authorList>
            <person name="Sun S."/>
            <person name="Shen X."/>
            <person name="Li Y."/>
            <person name="Li Y."/>
            <person name="Wang S."/>
            <person name="Li R."/>
            <person name="Zhang H."/>
            <person name="Shen G."/>
            <person name="Guo B."/>
            <person name="Wei J."/>
            <person name="Xu J."/>
            <person name="St-Pierre B."/>
            <person name="Chen S."/>
            <person name="Sun C."/>
        </authorList>
    </citation>
    <scope>NUCLEOTIDE SEQUENCE [LARGE SCALE GENOMIC DNA]</scope>
</reference>